<reference evidence="1" key="2">
    <citation type="submission" date="2023-06" db="EMBL/GenBank/DDBJ databases">
        <authorList>
            <person name="Ma L."/>
            <person name="Liu K.-W."/>
            <person name="Li Z."/>
            <person name="Hsiao Y.-Y."/>
            <person name="Qi Y."/>
            <person name="Fu T."/>
            <person name="Tang G."/>
            <person name="Zhang D."/>
            <person name="Sun W.-H."/>
            <person name="Liu D.-K."/>
            <person name="Li Y."/>
            <person name="Chen G.-Z."/>
            <person name="Liu X.-D."/>
            <person name="Liao X.-Y."/>
            <person name="Jiang Y.-T."/>
            <person name="Yu X."/>
            <person name="Hao Y."/>
            <person name="Huang J."/>
            <person name="Zhao X.-W."/>
            <person name="Ke S."/>
            <person name="Chen Y.-Y."/>
            <person name="Wu W.-L."/>
            <person name="Hsu J.-L."/>
            <person name="Lin Y.-F."/>
            <person name="Huang M.-D."/>
            <person name="Li C.-Y."/>
            <person name="Huang L."/>
            <person name="Wang Z.-W."/>
            <person name="Zhao X."/>
            <person name="Zhong W.-Y."/>
            <person name="Peng D.-H."/>
            <person name="Ahmad S."/>
            <person name="Lan S."/>
            <person name="Zhang J.-S."/>
            <person name="Tsai W.-C."/>
            <person name="Van De Peer Y."/>
            <person name="Liu Z.-J."/>
        </authorList>
    </citation>
    <scope>NUCLEOTIDE SEQUENCE</scope>
    <source>
        <strain evidence="1">CP</strain>
        <tissue evidence="1">Leaves</tissue>
    </source>
</reference>
<accession>A0AAV9D9S9</accession>
<dbReference type="AlphaFoldDB" id="A0AAV9D9S9"/>
<comment type="caution">
    <text evidence="1">The sequence shown here is derived from an EMBL/GenBank/DDBJ whole genome shotgun (WGS) entry which is preliminary data.</text>
</comment>
<keyword evidence="2" id="KW-1185">Reference proteome</keyword>
<organism evidence="1 2">
    <name type="scientific">Acorus calamus</name>
    <name type="common">Sweet flag</name>
    <dbReference type="NCBI Taxonomy" id="4465"/>
    <lineage>
        <taxon>Eukaryota</taxon>
        <taxon>Viridiplantae</taxon>
        <taxon>Streptophyta</taxon>
        <taxon>Embryophyta</taxon>
        <taxon>Tracheophyta</taxon>
        <taxon>Spermatophyta</taxon>
        <taxon>Magnoliopsida</taxon>
        <taxon>Liliopsida</taxon>
        <taxon>Acoraceae</taxon>
        <taxon>Acorus</taxon>
    </lineage>
</organism>
<name>A0AAV9D9S9_ACOCL</name>
<protein>
    <submittedName>
        <fullName evidence="1">Uncharacterized protein</fullName>
    </submittedName>
</protein>
<gene>
    <name evidence="1" type="ORF">QJS10_CPB14g01217</name>
</gene>
<sequence>MAEGLDDFRNLGSNLALDKGHQGYCLGPPPREGPTLIYPYNVDLRKAFDSVRWDFLEAVMLEGGLGLKSLQDWNDAAMGVRFWECLQSLLPLGILDVEKVPSKEQHLDYHAKFLFFKLLEVYSEGKKLDSSINQLSISNVSSLRESGESLLDGPPLLIPYGVK</sequence>
<evidence type="ECO:0000313" key="1">
    <source>
        <dbReference type="EMBL" id="KAK1297840.1"/>
    </source>
</evidence>
<dbReference type="Proteomes" id="UP001180020">
    <property type="component" value="Unassembled WGS sequence"/>
</dbReference>
<proteinExistence type="predicted"/>
<dbReference type="EMBL" id="JAUJYO010000014">
    <property type="protein sequence ID" value="KAK1297840.1"/>
    <property type="molecule type" value="Genomic_DNA"/>
</dbReference>
<evidence type="ECO:0000313" key="2">
    <source>
        <dbReference type="Proteomes" id="UP001180020"/>
    </source>
</evidence>
<reference evidence="1" key="1">
    <citation type="journal article" date="2023" name="Nat. Commun.">
        <title>Diploid and tetraploid genomes of Acorus and the evolution of monocots.</title>
        <authorList>
            <person name="Ma L."/>
            <person name="Liu K.W."/>
            <person name="Li Z."/>
            <person name="Hsiao Y.Y."/>
            <person name="Qi Y."/>
            <person name="Fu T."/>
            <person name="Tang G.D."/>
            <person name="Zhang D."/>
            <person name="Sun W.H."/>
            <person name="Liu D.K."/>
            <person name="Li Y."/>
            <person name="Chen G.Z."/>
            <person name="Liu X.D."/>
            <person name="Liao X.Y."/>
            <person name="Jiang Y.T."/>
            <person name="Yu X."/>
            <person name="Hao Y."/>
            <person name="Huang J."/>
            <person name="Zhao X.W."/>
            <person name="Ke S."/>
            <person name="Chen Y.Y."/>
            <person name="Wu W.L."/>
            <person name="Hsu J.L."/>
            <person name="Lin Y.F."/>
            <person name="Huang M.D."/>
            <person name="Li C.Y."/>
            <person name="Huang L."/>
            <person name="Wang Z.W."/>
            <person name="Zhao X."/>
            <person name="Zhong W.Y."/>
            <person name="Peng D.H."/>
            <person name="Ahmad S."/>
            <person name="Lan S."/>
            <person name="Zhang J.S."/>
            <person name="Tsai W.C."/>
            <person name="Van de Peer Y."/>
            <person name="Liu Z.J."/>
        </authorList>
    </citation>
    <scope>NUCLEOTIDE SEQUENCE</scope>
    <source>
        <strain evidence="1">CP</strain>
    </source>
</reference>